<dbReference type="Proteomes" id="UP000077154">
    <property type="component" value="Unassembled WGS sequence"/>
</dbReference>
<reference evidence="2" key="1">
    <citation type="submission" date="2016-03" db="EMBL/GenBank/DDBJ databases">
        <title>Updated assembly of Pseudogymnoascus destructans, the fungus causing white-nose syndrome of bats.</title>
        <authorList>
            <person name="Palmer J.M."/>
            <person name="Drees K.P."/>
            <person name="Foster J.T."/>
            <person name="Lindner D.L."/>
        </authorList>
    </citation>
    <scope>NUCLEOTIDE SEQUENCE [LARGE SCALE GENOMIC DNA]</scope>
    <source>
        <strain evidence="2">20631-21</strain>
    </source>
</reference>
<dbReference type="RefSeq" id="XP_024324224.1">
    <property type="nucleotide sequence ID" value="XM_024469876.1"/>
</dbReference>
<dbReference type="eggNOG" id="ENOG502QV9J">
    <property type="taxonomic scope" value="Eukaryota"/>
</dbReference>
<sequence length="561" mass="62727">MAFRQSTHYAPQRTYTTPEEPRFDGPSTQPDQQLEDSQEWVLFSPAPASTTDRTHTATTASTRRTAGRSRLSDYGSIDTVGRSYEYDEDASEHSEAVADDEEDGELDSLDSHLLEFRAESAYGDANPVLPTHDGLGSFRLDGTMGEGVQEQLYAFERFNPRRIRRRRESLELGQRELENETTADNEKVRRIEEWRLEQSRALLDEIQKETRRRRQSASSVRAKPERDYHDEEVATLGDLSEVETRKPEEGMGKGEGESFWTRITRRVIHDLMGIDDRLLSILFGEGLPEEVEREASRDWYAGIDRDQSDDSWEYRLLGRIARELGLLVNQLSDHPGAFSTYLKVQQQPLPYAGLPIIPETAANTEDGHQTQAGSASVPLFQPTIPHTANAMHFAAPPTRSAQDEQGSAGPSKFRSQGYQESDDAHIGFSKDEWEKQLDIGLVFSYLRSRFTNGDAPTASPLTGSRTKTSPQDAAARAARVHQLHPLVARPKTAERRASYKVIVPNGPIQQRRKSTSCASQSTKKSARRISGSSRHYWDINGSIRSGSLAASTGGMGAWGEV</sequence>
<evidence type="ECO:0000256" key="1">
    <source>
        <dbReference type="SAM" id="MobiDB-lite"/>
    </source>
</evidence>
<dbReference type="VEuPathDB" id="FungiDB:GMDG_04992"/>
<protein>
    <submittedName>
        <fullName evidence="2">Uncharacterized protein</fullName>
    </submittedName>
</protein>
<name>A0A177AB08_9PEZI</name>
<feature type="compositionally biased region" description="Low complexity" evidence="1">
    <location>
        <begin position="48"/>
        <end position="64"/>
    </location>
</feature>
<dbReference type="AlphaFoldDB" id="A0A177AB08"/>
<dbReference type="GeneID" id="36289335"/>
<evidence type="ECO:0000313" key="2">
    <source>
        <dbReference type="EMBL" id="OAF58940.1"/>
    </source>
</evidence>
<feature type="compositionally biased region" description="Polar residues" evidence="1">
    <location>
        <begin position="1"/>
        <end position="17"/>
    </location>
</feature>
<feature type="compositionally biased region" description="Acidic residues" evidence="1">
    <location>
        <begin position="97"/>
        <end position="106"/>
    </location>
</feature>
<feature type="region of interest" description="Disordered" evidence="1">
    <location>
        <begin position="509"/>
        <end position="531"/>
    </location>
</feature>
<dbReference type="EMBL" id="KV441395">
    <property type="protein sequence ID" value="OAF58940.1"/>
    <property type="molecule type" value="Genomic_DNA"/>
</dbReference>
<feature type="compositionally biased region" description="Basic and acidic residues" evidence="1">
    <location>
        <begin position="222"/>
        <end position="232"/>
    </location>
</feature>
<feature type="region of interest" description="Disordered" evidence="1">
    <location>
        <begin position="1"/>
        <end position="106"/>
    </location>
</feature>
<gene>
    <name evidence="2" type="ORF">VC83_06273</name>
</gene>
<feature type="region of interest" description="Disordered" evidence="1">
    <location>
        <begin position="396"/>
        <end position="422"/>
    </location>
</feature>
<feature type="region of interest" description="Disordered" evidence="1">
    <location>
        <begin position="213"/>
        <end position="237"/>
    </location>
</feature>
<dbReference type="OrthoDB" id="5402147at2759"/>
<accession>A0A177AB08</accession>
<proteinExistence type="predicted"/>
<organism evidence="2">
    <name type="scientific">Pseudogymnoascus destructans</name>
    <dbReference type="NCBI Taxonomy" id="655981"/>
    <lineage>
        <taxon>Eukaryota</taxon>
        <taxon>Fungi</taxon>
        <taxon>Dikarya</taxon>
        <taxon>Ascomycota</taxon>
        <taxon>Pezizomycotina</taxon>
        <taxon>Leotiomycetes</taxon>
        <taxon>Thelebolales</taxon>
        <taxon>Thelebolaceae</taxon>
        <taxon>Pseudogymnoascus</taxon>
    </lineage>
</organism>